<dbReference type="Gene3D" id="1.10.1740.10">
    <property type="match status" value="1"/>
</dbReference>
<dbReference type="GO" id="GO:0016987">
    <property type="term" value="F:sigma factor activity"/>
    <property type="evidence" value="ECO:0007669"/>
    <property type="project" value="UniProtKB-KW"/>
</dbReference>
<keyword evidence="2" id="KW-0805">Transcription regulation</keyword>
<evidence type="ECO:0000256" key="4">
    <source>
        <dbReference type="ARBA" id="ARBA00023163"/>
    </source>
</evidence>
<proteinExistence type="inferred from homology"/>
<dbReference type="NCBIfam" id="NF006550">
    <property type="entry name" value="PRK09047.1"/>
    <property type="match status" value="1"/>
</dbReference>
<dbReference type="RefSeq" id="WP_092348604.1">
    <property type="nucleotide sequence ID" value="NZ_FNQN01000007.1"/>
</dbReference>
<keyword evidence="8" id="KW-1185">Reference proteome</keyword>
<dbReference type="SUPFAM" id="SSF88659">
    <property type="entry name" value="Sigma3 and sigma4 domains of RNA polymerase sigma factors"/>
    <property type="match status" value="1"/>
</dbReference>
<dbReference type="InterPro" id="IPR013249">
    <property type="entry name" value="RNA_pol_sigma70_r4_t2"/>
</dbReference>
<evidence type="ECO:0000256" key="3">
    <source>
        <dbReference type="ARBA" id="ARBA00023082"/>
    </source>
</evidence>
<dbReference type="Pfam" id="PF04542">
    <property type="entry name" value="Sigma70_r2"/>
    <property type="match status" value="1"/>
</dbReference>
<evidence type="ECO:0000313" key="8">
    <source>
        <dbReference type="Proteomes" id="UP000199409"/>
    </source>
</evidence>
<dbReference type="InterPro" id="IPR007627">
    <property type="entry name" value="RNA_pol_sigma70_r2"/>
</dbReference>
<dbReference type="InterPro" id="IPR013325">
    <property type="entry name" value="RNA_pol_sigma_r2"/>
</dbReference>
<dbReference type="STRING" id="37625.SAMN05660420_02339"/>
<dbReference type="EMBL" id="FNQN01000007">
    <property type="protein sequence ID" value="SEA53159.1"/>
    <property type="molecule type" value="Genomic_DNA"/>
</dbReference>
<dbReference type="InterPro" id="IPR014284">
    <property type="entry name" value="RNA_pol_sigma-70_dom"/>
</dbReference>
<dbReference type="Gene3D" id="1.10.10.10">
    <property type="entry name" value="Winged helix-like DNA-binding domain superfamily/Winged helix DNA-binding domain"/>
    <property type="match status" value="1"/>
</dbReference>
<feature type="domain" description="RNA polymerase sigma factor 70 region 4 type 2" evidence="6">
    <location>
        <begin position="113"/>
        <end position="164"/>
    </location>
</feature>
<dbReference type="SUPFAM" id="SSF88946">
    <property type="entry name" value="Sigma2 domain of RNA polymerase sigma factors"/>
    <property type="match status" value="1"/>
</dbReference>
<dbReference type="OrthoDB" id="8684701at2"/>
<reference evidence="7 8" key="1">
    <citation type="submission" date="2016-10" db="EMBL/GenBank/DDBJ databases">
        <authorList>
            <person name="de Groot N.N."/>
        </authorList>
    </citation>
    <scope>NUCLEOTIDE SEQUENCE [LARGE SCALE GENOMIC DNA]</scope>
    <source>
        <strain evidence="7 8">DSM 7343</strain>
    </source>
</reference>
<evidence type="ECO:0000259" key="6">
    <source>
        <dbReference type="Pfam" id="PF08281"/>
    </source>
</evidence>
<keyword evidence="4" id="KW-0804">Transcription</keyword>
<organism evidence="7 8">
    <name type="scientific">Desulfuromusa kysingii</name>
    <dbReference type="NCBI Taxonomy" id="37625"/>
    <lineage>
        <taxon>Bacteria</taxon>
        <taxon>Pseudomonadati</taxon>
        <taxon>Thermodesulfobacteriota</taxon>
        <taxon>Desulfuromonadia</taxon>
        <taxon>Desulfuromonadales</taxon>
        <taxon>Geopsychrobacteraceae</taxon>
        <taxon>Desulfuromusa</taxon>
    </lineage>
</organism>
<dbReference type="GO" id="GO:0003677">
    <property type="term" value="F:DNA binding"/>
    <property type="evidence" value="ECO:0007669"/>
    <property type="project" value="InterPro"/>
</dbReference>
<dbReference type="AlphaFoldDB" id="A0A1H4BYJ2"/>
<dbReference type="PANTHER" id="PTHR43133:SF64">
    <property type="entry name" value="ECF SIGMA FACTOR"/>
    <property type="match status" value="1"/>
</dbReference>
<evidence type="ECO:0000256" key="2">
    <source>
        <dbReference type="ARBA" id="ARBA00023015"/>
    </source>
</evidence>
<dbReference type="GO" id="GO:0006352">
    <property type="term" value="P:DNA-templated transcription initiation"/>
    <property type="evidence" value="ECO:0007669"/>
    <property type="project" value="InterPro"/>
</dbReference>
<name>A0A1H4BYJ2_9BACT</name>
<gene>
    <name evidence="7" type="ORF">SAMN05660420_02339</name>
</gene>
<evidence type="ECO:0000259" key="5">
    <source>
        <dbReference type="Pfam" id="PF04542"/>
    </source>
</evidence>
<accession>A0A1H4BYJ2</accession>
<dbReference type="InterPro" id="IPR013324">
    <property type="entry name" value="RNA_pol_sigma_r3/r4-like"/>
</dbReference>
<feature type="domain" description="RNA polymerase sigma-70 region 2" evidence="5">
    <location>
        <begin position="5"/>
        <end position="69"/>
    </location>
</feature>
<dbReference type="Proteomes" id="UP000199409">
    <property type="component" value="Unassembled WGS sequence"/>
</dbReference>
<dbReference type="InterPro" id="IPR036388">
    <property type="entry name" value="WH-like_DNA-bd_sf"/>
</dbReference>
<protein>
    <submittedName>
        <fullName evidence="7">RNA polymerase sigma-70 factor, ECF subfamily</fullName>
    </submittedName>
</protein>
<dbReference type="CDD" id="cd06171">
    <property type="entry name" value="Sigma70_r4"/>
    <property type="match status" value="1"/>
</dbReference>
<evidence type="ECO:0000256" key="1">
    <source>
        <dbReference type="ARBA" id="ARBA00010641"/>
    </source>
</evidence>
<dbReference type="PANTHER" id="PTHR43133">
    <property type="entry name" value="RNA POLYMERASE ECF-TYPE SIGMA FACTO"/>
    <property type="match status" value="1"/>
</dbReference>
<dbReference type="Pfam" id="PF08281">
    <property type="entry name" value="Sigma70_r4_2"/>
    <property type="match status" value="1"/>
</dbReference>
<sequence>MEFFFKSIERQAYRMALFACSNQDDALDLVQDSMCKFVAKYRDKPEEEWKVLFYKILQNKIRDFYRKQSVRSRWRMWLKRDFEDADAEPLEQFPDPVNRTPEHETANQQMFTYLQQELKKLSLKQQQVFLLRAWEGLSVGETALAMKCSEGTIKTHYFRATEKLKKKLGEHWL</sequence>
<dbReference type="InterPro" id="IPR039425">
    <property type="entry name" value="RNA_pol_sigma-70-like"/>
</dbReference>
<dbReference type="NCBIfam" id="TIGR02937">
    <property type="entry name" value="sigma70-ECF"/>
    <property type="match status" value="1"/>
</dbReference>
<keyword evidence="3" id="KW-0731">Sigma factor</keyword>
<evidence type="ECO:0000313" key="7">
    <source>
        <dbReference type="EMBL" id="SEA53159.1"/>
    </source>
</evidence>
<comment type="similarity">
    <text evidence="1">Belongs to the sigma-70 factor family. ECF subfamily.</text>
</comment>